<organism evidence="2 3">
    <name type="scientific">Stylosanthes scabra</name>
    <dbReference type="NCBI Taxonomy" id="79078"/>
    <lineage>
        <taxon>Eukaryota</taxon>
        <taxon>Viridiplantae</taxon>
        <taxon>Streptophyta</taxon>
        <taxon>Embryophyta</taxon>
        <taxon>Tracheophyta</taxon>
        <taxon>Spermatophyta</taxon>
        <taxon>Magnoliopsida</taxon>
        <taxon>eudicotyledons</taxon>
        <taxon>Gunneridae</taxon>
        <taxon>Pentapetalae</taxon>
        <taxon>rosids</taxon>
        <taxon>fabids</taxon>
        <taxon>Fabales</taxon>
        <taxon>Fabaceae</taxon>
        <taxon>Papilionoideae</taxon>
        <taxon>50 kb inversion clade</taxon>
        <taxon>dalbergioids sensu lato</taxon>
        <taxon>Dalbergieae</taxon>
        <taxon>Pterocarpus clade</taxon>
        <taxon>Stylosanthes</taxon>
    </lineage>
</organism>
<dbReference type="InterPro" id="IPR006553">
    <property type="entry name" value="Leu-rich_rpt_Cys-con_subtyp"/>
</dbReference>
<keyword evidence="3" id="KW-1185">Reference proteome</keyword>
<protein>
    <recommendedName>
        <fullName evidence="1">F-box domain-containing protein</fullName>
    </recommendedName>
</protein>
<dbReference type="InterPro" id="IPR032675">
    <property type="entry name" value="LRR_dom_sf"/>
</dbReference>
<dbReference type="Gene3D" id="3.80.10.10">
    <property type="entry name" value="Ribonuclease Inhibitor"/>
    <property type="match status" value="1"/>
</dbReference>
<dbReference type="InterPro" id="IPR001810">
    <property type="entry name" value="F-box_dom"/>
</dbReference>
<proteinExistence type="predicted"/>
<dbReference type="PANTHER" id="PTHR13382">
    <property type="entry name" value="MITOCHONDRIAL ATP SYNTHASE COUPLING FACTOR B"/>
    <property type="match status" value="1"/>
</dbReference>
<dbReference type="PANTHER" id="PTHR13382:SF16">
    <property type="entry name" value="F-BOX PROTEIN SKIP28"/>
    <property type="match status" value="1"/>
</dbReference>
<accession>A0ABU6W699</accession>
<dbReference type="EMBL" id="JASCZI010181269">
    <property type="protein sequence ID" value="MED6180508.1"/>
    <property type="molecule type" value="Genomic_DNA"/>
</dbReference>
<evidence type="ECO:0000313" key="2">
    <source>
        <dbReference type="EMBL" id="MED6180508.1"/>
    </source>
</evidence>
<sequence length="288" mass="32663">MEEDEECCPHEAMFLVLGYLPVYELLFMSQVCKSLRDAVNNDVLPWLNLLVERPLSSRLSDETLINITSKANGNLKTLCLINCIHITNHGLQTVVAQNPHITKLHIPGCSSITPEGVVAAVTTLSQGSNCLRSLRINGIYNLQREHLHTLASCLNMNNNLPLEPLLYHERQRERERIVIDLEECPKCYEVREVYDCPKGGCKCRACSFCIPRCENCGGCIASEEVEEGACSDILCLNCWLNEHPKCSFCNRPYCKQHTSWWHTSSPSTFICRVCQENSSGYTYMHEFL</sequence>
<evidence type="ECO:0000259" key="1">
    <source>
        <dbReference type="PROSITE" id="PS50181"/>
    </source>
</evidence>
<dbReference type="SUPFAM" id="SSF81383">
    <property type="entry name" value="F-box domain"/>
    <property type="match status" value="1"/>
</dbReference>
<dbReference type="PROSITE" id="PS00198">
    <property type="entry name" value="4FE4S_FER_1"/>
    <property type="match status" value="1"/>
</dbReference>
<evidence type="ECO:0000313" key="3">
    <source>
        <dbReference type="Proteomes" id="UP001341840"/>
    </source>
</evidence>
<dbReference type="Proteomes" id="UP001341840">
    <property type="component" value="Unassembled WGS sequence"/>
</dbReference>
<feature type="domain" description="F-box" evidence="1">
    <location>
        <begin position="9"/>
        <end position="49"/>
    </location>
</feature>
<dbReference type="InterPro" id="IPR050648">
    <property type="entry name" value="F-box_LRR-repeat"/>
</dbReference>
<dbReference type="SMART" id="SM00367">
    <property type="entry name" value="LRR_CC"/>
    <property type="match status" value="2"/>
</dbReference>
<name>A0ABU6W699_9FABA</name>
<dbReference type="PROSITE" id="PS50181">
    <property type="entry name" value="FBOX"/>
    <property type="match status" value="1"/>
</dbReference>
<reference evidence="2 3" key="1">
    <citation type="journal article" date="2023" name="Plants (Basel)">
        <title>Bridging the Gap: Combining Genomics and Transcriptomics Approaches to Understand Stylosanthes scabra, an Orphan Legume from the Brazilian Caatinga.</title>
        <authorList>
            <person name="Ferreira-Neto J.R.C."/>
            <person name="da Silva M.D."/>
            <person name="Binneck E."/>
            <person name="de Melo N.F."/>
            <person name="da Silva R.H."/>
            <person name="de Melo A.L.T.M."/>
            <person name="Pandolfi V."/>
            <person name="Bustamante F.O."/>
            <person name="Brasileiro-Vidal A.C."/>
            <person name="Benko-Iseppon A.M."/>
        </authorList>
    </citation>
    <scope>NUCLEOTIDE SEQUENCE [LARGE SCALE GENOMIC DNA]</scope>
    <source>
        <tissue evidence="2">Leaves</tissue>
    </source>
</reference>
<comment type="caution">
    <text evidence="2">The sequence shown here is derived from an EMBL/GenBank/DDBJ whole genome shotgun (WGS) entry which is preliminary data.</text>
</comment>
<dbReference type="InterPro" id="IPR017900">
    <property type="entry name" value="4Fe4S_Fe_S_CS"/>
</dbReference>
<dbReference type="SUPFAM" id="SSF52047">
    <property type="entry name" value="RNI-like"/>
    <property type="match status" value="1"/>
</dbReference>
<gene>
    <name evidence="2" type="ORF">PIB30_011025</name>
</gene>
<dbReference type="Pfam" id="PF00646">
    <property type="entry name" value="F-box"/>
    <property type="match status" value="1"/>
</dbReference>
<dbReference type="InterPro" id="IPR036047">
    <property type="entry name" value="F-box-like_dom_sf"/>
</dbReference>